<name>A0A433D3I0_9FUNG</name>
<evidence type="ECO:0000256" key="2">
    <source>
        <dbReference type="ARBA" id="ARBA00023002"/>
    </source>
</evidence>
<evidence type="ECO:0000259" key="3">
    <source>
        <dbReference type="Pfam" id="PF03807"/>
    </source>
</evidence>
<accession>A0A433D3I0</accession>
<dbReference type="InterPro" id="IPR028939">
    <property type="entry name" value="P5C_Rdtase_cat_N"/>
</dbReference>
<dbReference type="GO" id="GO:0055129">
    <property type="term" value="P:L-proline biosynthetic process"/>
    <property type="evidence" value="ECO:0007669"/>
    <property type="project" value="TreeGrafter"/>
</dbReference>
<evidence type="ECO:0000256" key="1">
    <source>
        <dbReference type="ARBA" id="ARBA00005525"/>
    </source>
</evidence>
<proteinExistence type="inferred from homology"/>
<dbReference type="InterPro" id="IPR036291">
    <property type="entry name" value="NAD(P)-bd_dom_sf"/>
</dbReference>
<reference evidence="4 5" key="1">
    <citation type="journal article" date="2018" name="New Phytol.">
        <title>Phylogenomics of Endogonaceae and evolution of mycorrhizas within Mucoromycota.</title>
        <authorList>
            <person name="Chang Y."/>
            <person name="Desiro A."/>
            <person name="Na H."/>
            <person name="Sandor L."/>
            <person name="Lipzen A."/>
            <person name="Clum A."/>
            <person name="Barry K."/>
            <person name="Grigoriev I.V."/>
            <person name="Martin F.M."/>
            <person name="Stajich J.E."/>
            <person name="Smith M.E."/>
            <person name="Bonito G."/>
            <person name="Spatafora J.W."/>
        </authorList>
    </citation>
    <scope>NUCLEOTIDE SEQUENCE [LARGE SCALE GENOMIC DNA]</scope>
    <source>
        <strain evidence="4 5">GMNB39</strain>
    </source>
</reference>
<feature type="domain" description="Pyrroline-5-carboxylate reductase catalytic N-terminal" evidence="3">
    <location>
        <begin position="21"/>
        <end position="124"/>
    </location>
</feature>
<comment type="caution">
    <text evidence="4">The sequence shown here is derived from an EMBL/GenBank/DDBJ whole genome shotgun (WGS) entry which is preliminary data.</text>
</comment>
<organism evidence="4 5">
    <name type="scientific">Jimgerdemannia flammicorona</name>
    <dbReference type="NCBI Taxonomy" id="994334"/>
    <lineage>
        <taxon>Eukaryota</taxon>
        <taxon>Fungi</taxon>
        <taxon>Fungi incertae sedis</taxon>
        <taxon>Mucoromycota</taxon>
        <taxon>Mucoromycotina</taxon>
        <taxon>Endogonomycetes</taxon>
        <taxon>Endogonales</taxon>
        <taxon>Endogonaceae</taxon>
        <taxon>Jimgerdemannia</taxon>
    </lineage>
</organism>
<evidence type="ECO:0000313" key="4">
    <source>
        <dbReference type="EMBL" id="RUP45400.1"/>
    </source>
</evidence>
<dbReference type="AlphaFoldDB" id="A0A433D3I0"/>
<dbReference type="GO" id="GO:0004735">
    <property type="term" value="F:pyrroline-5-carboxylate reductase activity"/>
    <property type="evidence" value="ECO:0007669"/>
    <property type="project" value="TreeGrafter"/>
</dbReference>
<dbReference type="PANTHER" id="PTHR11645">
    <property type="entry name" value="PYRROLINE-5-CARBOXYLATE REDUCTASE"/>
    <property type="match status" value="1"/>
</dbReference>
<gene>
    <name evidence="4" type="ORF">BC936DRAFT_148231</name>
</gene>
<dbReference type="SUPFAM" id="SSF51735">
    <property type="entry name" value="NAD(P)-binding Rossmann-fold domains"/>
    <property type="match status" value="1"/>
</dbReference>
<dbReference type="Pfam" id="PF03807">
    <property type="entry name" value="F420_oxidored"/>
    <property type="match status" value="1"/>
</dbReference>
<dbReference type="EMBL" id="RBNI01007356">
    <property type="protein sequence ID" value="RUP45400.1"/>
    <property type="molecule type" value="Genomic_DNA"/>
</dbReference>
<sequence>MAPTVHQSTDAQSTDPHHLTIIFIGGGNMAKAIASGLLANSYPNHHIRVSEPLPERIAYLYDRYLTLNVLADNHVVLCGANPESSPATDVIILAVKPQILHPVITDIAPTLHAANLLVISIAAGIRTEDILCWAGAKDMALVRY</sequence>
<comment type="similarity">
    <text evidence="1">Belongs to the pyrroline-5-carboxylate reductase family.</text>
</comment>
<dbReference type="Gene3D" id="3.40.50.720">
    <property type="entry name" value="NAD(P)-binding Rossmann-like Domain"/>
    <property type="match status" value="1"/>
</dbReference>
<protein>
    <recommendedName>
        <fullName evidence="3">Pyrroline-5-carboxylate reductase catalytic N-terminal domain-containing protein</fullName>
    </recommendedName>
</protein>
<dbReference type="OrthoDB" id="10263291at2759"/>
<evidence type="ECO:0000313" key="5">
    <source>
        <dbReference type="Proteomes" id="UP000268093"/>
    </source>
</evidence>
<dbReference type="PANTHER" id="PTHR11645:SF0">
    <property type="entry name" value="PYRROLINE-5-CARBOXYLATE REDUCTASE 3"/>
    <property type="match status" value="1"/>
</dbReference>
<keyword evidence="5" id="KW-1185">Reference proteome</keyword>
<keyword evidence="2" id="KW-0560">Oxidoreductase</keyword>
<dbReference type="Proteomes" id="UP000268093">
    <property type="component" value="Unassembled WGS sequence"/>
</dbReference>